<evidence type="ECO:0000313" key="5">
    <source>
        <dbReference type="EMBL" id="EEF33929.1"/>
    </source>
</evidence>
<evidence type="ECO:0000256" key="2">
    <source>
        <dbReference type="PROSITE-ProRule" id="PRU00176"/>
    </source>
</evidence>
<evidence type="ECO:0000259" key="4">
    <source>
        <dbReference type="PROSITE" id="PS50102"/>
    </source>
</evidence>
<dbReference type="PANTHER" id="PTHR19965:SF100">
    <property type="entry name" value="RRM DOMAIN-CONTAINING PROTEIN"/>
    <property type="match status" value="1"/>
</dbReference>
<organism evidence="5 6">
    <name type="scientific">Ricinus communis</name>
    <name type="common">Castor bean</name>
    <dbReference type="NCBI Taxonomy" id="3988"/>
    <lineage>
        <taxon>Eukaryota</taxon>
        <taxon>Viridiplantae</taxon>
        <taxon>Streptophyta</taxon>
        <taxon>Embryophyta</taxon>
        <taxon>Tracheophyta</taxon>
        <taxon>Spermatophyta</taxon>
        <taxon>Magnoliopsida</taxon>
        <taxon>eudicotyledons</taxon>
        <taxon>Gunneridae</taxon>
        <taxon>Pentapetalae</taxon>
        <taxon>rosids</taxon>
        <taxon>fabids</taxon>
        <taxon>Malpighiales</taxon>
        <taxon>Euphorbiaceae</taxon>
        <taxon>Acalyphoideae</taxon>
        <taxon>Acalypheae</taxon>
        <taxon>Ricinus</taxon>
    </lineage>
</organism>
<dbReference type="InterPro" id="IPR035979">
    <property type="entry name" value="RBD_domain_sf"/>
</dbReference>
<reference evidence="6" key="1">
    <citation type="journal article" date="2010" name="Nat. Biotechnol.">
        <title>Draft genome sequence of the oilseed species Ricinus communis.</title>
        <authorList>
            <person name="Chan A.P."/>
            <person name="Crabtree J."/>
            <person name="Zhao Q."/>
            <person name="Lorenzi H."/>
            <person name="Orvis J."/>
            <person name="Puiu D."/>
            <person name="Melake-Berhan A."/>
            <person name="Jones K.M."/>
            <person name="Redman J."/>
            <person name="Chen G."/>
            <person name="Cahoon E.B."/>
            <person name="Gedil M."/>
            <person name="Stanke M."/>
            <person name="Haas B.J."/>
            <person name="Wortman J.R."/>
            <person name="Fraser-Liggett C.M."/>
            <person name="Ravel J."/>
            <person name="Rabinowicz P.D."/>
        </authorList>
    </citation>
    <scope>NUCLEOTIDE SEQUENCE [LARGE SCALE GENOMIC DNA]</scope>
    <source>
        <strain evidence="6">cv. Hale</strain>
    </source>
</reference>
<dbReference type="PROSITE" id="PS50102">
    <property type="entry name" value="RRM"/>
    <property type="match status" value="1"/>
</dbReference>
<dbReference type="STRING" id="3988.B9SR27"/>
<dbReference type="Proteomes" id="UP000008311">
    <property type="component" value="Unassembled WGS sequence"/>
</dbReference>
<dbReference type="Pfam" id="PF00076">
    <property type="entry name" value="RRM_1"/>
    <property type="match status" value="1"/>
</dbReference>
<dbReference type="GO" id="GO:0005634">
    <property type="term" value="C:nucleus"/>
    <property type="evidence" value="ECO:0000318"/>
    <property type="project" value="GO_Central"/>
</dbReference>
<dbReference type="AlphaFoldDB" id="B9SR27"/>
<feature type="domain" description="RRM" evidence="4">
    <location>
        <begin position="65"/>
        <end position="142"/>
    </location>
</feature>
<dbReference type="EMBL" id="EQ974093">
    <property type="protein sequence ID" value="EEF33929.1"/>
    <property type="molecule type" value="Genomic_DNA"/>
</dbReference>
<feature type="region of interest" description="Disordered" evidence="3">
    <location>
        <begin position="1"/>
        <end position="27"/>
    </location>
</feature>
<evidence type="ECO:0000256" key="3">
    <source>
        <dbReference type="SAM" id="MobiDB-lite"/>
    </source>
</evidence>
<protein>
    <submittedName>
        <fullName evidence="5">RNA and export factor binding protein, putative</fullName>
    </submittedName>
</protein>
<keyword evidence="1 2" id="KW-0694">RNA-binding</keyword>
<name>B9SR27_RICCO</name>
<dbReference type="GO" id="GO:0003729">
    <property type="term" value="F:mRNA binding"/>
    <property type="evidence" value="ECO:0000318"/>
    <property type="project" value="GO_Central"/>
</dbReference>
<dbReference type="PANTHER" id="PTHR19965">
    <property type="entry name" value="RNA AND EXPORT FACTOR BINDING PROTEIN"/>
    <property type="match status" value="1"/>
</dbReference>
<dbReference type="eggNOG" id="KOG0533">
    <property type="taxonomic scope" value="Eukaryota"/>
</dbReference>
<keyword evidence="6" id="KW-1185">Reference proteome</keyword>
<dbReference type="GO" id="GO:0006406">
    <property type="term" value="P:mRNA export from nucleus"/>
    <property type="evidence" value="ECO:0000318"/>
    <property type="project" value="GO_Central"/>
</dbReference>
<evidence type="ECO:0000256" key="1">
    <source>
        <dbReference type="ARBA" id="ARBA00022884"/>
    </source>
</evidence>
<dbReference type="InterPro" id="IPR051229">
    <property type="entry name" value="ALYREF_mRNA_export"/>
</dbReference>
<dbReference type="OrthoDB" id="849092at2759"/>
<proteinExistence type="predicted"/>
<dbReference type="InterPro" id="IPR012677">
    <property type="entry name" value="Nucleotide-bd_a/b_plait_sf"/>
</dbReference>
<evidence type="ECO:0000313" key="6">
    <source>
        <dbReference type="Proteomes" id="UP000008311"/>
    </source>
</evidence>
<dbReference type="Gene3D" id="3.30.70.330">
    <property type="match status" value="1"/>
</dbReference>
<dbReference type="KEGG" id="rcu:8265970"/>
<dbReference type="CDD" id="cd12680">
    <property type="entry name" value="RRM_THOC4"/>
    <property type="match status" value="1"/>
</dbReference>
<dbReference type="SUPFAM" id="SSF54928">
    <property type="entry name" value="RNA-binding domain, RBD"/>
    <property type="match status" value="1"/>
</dbReference>
<accession>B9SR27</accession>
<dbReference type="SMART" id="SM00360">
    <property type="entry name" value="RRM"/>
    <property type="match status" value="1"/>
</dbReference>
<gene>
    <name evidence="5" type="ORF">RCOM_0465020</name>
</gene>
<dbReference type="InParanoid" id="B9SR27"/>
<dbReference type="InterPro" id="IPR000504">
    <property type="entry name" value="RRM_dom"/>
</dbReference>
<sequence>MSLDGTEHTYTGTPRAAGSGPAHGPTRWFVNREPVRPCPHIMLTAMQERELTMVKSGRCNGESEAKLYISNLDYDVSSKDIKLLFSDVGELRSQSVHYDKSGRSKGTAEVVFARQIDALAAMKKYNNLPLDGKPMIIELVGADSFTSTT</sequence>